<name>A0A9Q3BD93_9BASI</name>
<dbReference type="Gene3D" id="1.10.340.70">
    <property type="match status" value="1"/>
</dbReference>
<gene>
    <name evidence="2" type="ORF">O181_002718</name>
</gene>
<feature type="domain" description="Integrase zinc-binding" evidence="1">
    <location>
        <begin position="81"/>
        <end position="129"/>
    </location>
</feature>
<evidence type="ECO:0000259" key="1">
    <source>
        <dbReference type="Pfam" id="PF17921"/>
    </source>
</evidence>
<dbReference type="Pfam" id="PF17921">
    <property type="entry name" value="Integrase_H2C2"/>
    <property type="match status" value="1"/>
</dbReference>
<comment type="caution">
    <text evidence="2">The sequence shown here is derived from an EMBL/GenBank/DDBJ whole genome shotgun (WGS) entry which is preliminary data.</text>
</comment>
<sequence length="163" mass="18704">MIFQQLIKHDEVQQSRFLSIKVESLSNLIESIQKELWQDSQYRGTLQDLRKGKSVKDYSLDPSSLLLLFKDWVVVLNDLTIQLSILLNSHDSPLASHPGQEKTLKLVKQDFFCPGMTQFIKDHVSSCQKNSTNKNIHHNKFRLPNTLPIPNGSWIALSLSFIT</sequence>
<organism evidence="2 3">
    <name type="scientific">Austropuccinia psidii MF-1</name>
    <dbReference type="NCBI Taxonomy" id="1389203"/>
    <lineage>
        <taxon>Eukaryota</taxon>
        <taxon>Fungi</taxon>
        <taxon>Dikarya</taxon>
        <taxon>Basidiomycota</taxon>
        <taxon>Pucciniomycotina</taxon>
        <taxon>Pucciniomycetes</taxon>
        <taxon>Pucciniales</taxon>
        <taxon>Sphaerophragmiaceae</taxon>
        <taxon>Austropuccinia</taxon>
    </lineage>
</organism>
<dbReference type="AlphaFoldDB" id="A0A9Q3BD93"/>
<dbReference type="EMBL" id="AVOT02000466">
    <property type="protein sequence ID" value="MBW0463003.1"/>
    <property type="molecule type" value="Genomic_DNA"/>
</dbReference>
<protein>
    <recommendedName>
        <fullName evidence="1">Integrase zinc-binding domain-containing protein</fullName>
    </recommendedName>
</protein>
<accession>A0A9Q3BD93</accession>
<dbReference type="InterPro" id="IPR041588">
    <property type="entry name" value="Integrase_H2C2"/>
</dbReference>
<keyword evidence="3" id="KW-1185">Reference proteome</keyword>
<proteinExistence type="predicted"/>
<evidence type="ECO:0000313" key="2">
    <source>
        <dbReference type="EMBL" id="MBW0463003.1"/>
    </source>
</evidence>
<dbReference type="Proteomes" id="UP000765509">
    <property type="component" value="Unassembled WGS sequence"/>
</dbReference>
<reference evidence="2" key="1">
    <citation type="submission" date="2021-03" db="EMBL/GenBank/DDBJ databases">
        <title>Draft genome sequence of rust myrtle Austropuccinia psidii MF-1, a brazilian biotype.</title>
        <authorList>
            <person name="Quecine M.C."/>
            <person name="Pachon D.M.R."/>
            <person name="Bonatelli M.L."/>
            <person name="Correr F.H."/>
            <person name="Franceschini L.M."/>
            <person name="Leite T.F."/>
            <person name="Margarido G.R.A."/>
            <person name="Almeida C.A."/>
            <person name="Ferrarezi J.A."/>
            <person name="Labate C.A."/>
        </authorList>
    </citation>
    <scope>NUCLEOTIDE SEQUENCE</scope>
    <source>
        <strain evidence="2">MF-1</strain>
    </source>
</reference>
<evidence type="ECO:0000313" key="3">
    <source>
        <dbReference type="Proteomes" id="UP000765509"/>
    </source>
</evidence>